<name>A0ACB8SEG8_9AGAM</name>
<evidence type="ECO:0000313" key="2">
    <source>
        <dbReference type="Proteomes" id="UP000814140"/>
    </source>
</evidence>
<organism evidence="1 2">
    <name type="scientific">Artomyces pyxidatus</name>
    <dbReference type="NCBI Taxonomy" id="48021"/>
    <lineage>
        <taxon>Eukaryota</taxon>
        <taxon>Fungi</taxon>
        <taxon>Dikarya</taxon>
        <taxon>Basidiomycota</taxon>
        <taxon>Agaricomycotina</taxon>
        <taxon>Agaricomycetes</taxon>
        <taxon>Russulales</taxon>
        <taxon>Auriscalpiaceae</taxon>
        <taxon>Artomyces</taxon>
    </lineage>
</organism>
<dbReference type="EMBL" id="MU277336">
    <property type="protein sequence ID" value="KAI0054868.1"/>
    <property type="molecule type" value="Genomic_DNA"/>
</dbReference>
<gene>
    <name evidence="1" type="ORF">BV25DRAFT_1922301</name>
</gene>
<reference evidence="1" key="2">
    <citation type="journal article" date="2022" name="New Phytol.">
        <title>Evolutionary transition to the ectomycorrhizal habit in the genomes of a hyperdiverse lineage of mushroom-forming fungi.</title>
        <authorList>
            <person name="Looney B."/>
            <person name="Miyauchi S."/>
            <person name="Morin E."/>
            <person name="Drula E."/>
            <person name="Courty P.E."/>
            <person name="Kohler A."/>
            <person name="Kuo A."/>
            <person name="LaButti K."/>
            <person name="Pangilinan J."/>
            <person name="Lipzen A."/>
            <person name="Riley R."/>
            <person name="Andreopoulos W."/>
            <person name="He G."/>
            <person name="Johnson J."/>
            <person name="Nolan M."/>
            <person name="Tritt A."/>
            <person name="Barry K.W."/>
            <person name="Grigoriev I.V."/>
            <person name="Nagy L.G."/>
            <person name="Hibbett D."/>
            <person name="Henrissat B."/>
            <person name="Matheny P.B."/>
            <person name="Labbe J."/>
            <person name="Martin F.M."/>
        </authorList>
    </citation>
    <scope>NUCLEOTIDE SEQUENCE</scope>
    <source>
        <strain evidence="1">HHB10654</strain>
    </source>
</reference>
<sequence length="1094" mass="118770">MPRTKSPDTLVARGRKYWATPEQIEFLLSRSDEWARTKRGVARGVFYARTTHDFYERWNLISLNGTYITSPTPSPIGSPDNTPGGSPEPETPDQDAEDEELEDDGTALTEEDLKIAGDRADDYMFLHRRIGQFYRYHCQKLLAERSDGARNFAEKLIHRIAPKQVRRSQAWQVFMNHKWTSDVQPEYNKRMEALGRPPTHKKGLTDIKLAGSIAREMFKNASPELVEEIKALVNEKHQKDKDSYDKAFRSTPQTAEEHYWALTRGCEYLSLLTDALSIHMGMPVSIMVAGPIPEEQGQIGLRSLHSAIGVSKNAKTWPNGDPKGWQAAQRSMIAYAEAVCPPELCATRIWSPDIGSFQTDADEAGPSSTASSSMLEDGVQCLDSDATAPPTSTTPSPVTMHGVRAASAAPTAQDMLRQVLRASSTVHSRSLSETPVRRSASGAPAVNSALATPSLPTVGTGTASKTPATPVTPLPRSVLKQFNVPKLQIPALPAFNTPANFDHPEDAVSPADTEIIDHDVVMAEHDLGSPAYPKTPARVKFAEPLFLPTSSPATLNHVNPAMSTTPTTPASQRGLSTGNITPLSRVLARGLNGAAAMLAQANSEGRKSREQTVRAPNISPFLPDRREGAARTRPPSLVEPVPSQEDEVSEWEDEPVWDDPLEAASTPWSPSISRRARERLEAAGSASVEPPTYSQAVRQGHSMASSPIVISDGSSDSVQILPTPPSASARDYRARASPIVVQSSDRSSEPLPISPVTQPSSTQRKASRESQDGANARGSDRLSARMKMKGKVAVAVSETSSGMLSNTSMSATLSVNARGSDPLSTRMKMKGKMAVVVPEKPSRTLSNTSMSAALLVNKAATSPPATPVASNAGATTPSMEFEYRNHEDLLAVAADTRKHWKPFLSAAFKYLTRNGEEWGLQWTDSIASLLLINALANTYEGAAMAVSNNRQPEAVAEWLINGRPGGGGTLTNPMNAVFPILLPGPKGTVQFLVSLAWWRHAINGLNDDEYNVALQEWMEASEDVAWTLRKVLEYCAKQMEKSKRSQQDVAQVGSSTSTTQSSTARIKTYSRKAASSRKRRGDDPEPGPSKRTKR</sequence>
<evidence type="ECO:0000313" key="1">
    <source>
        <dbReference type="EMBL" id="KAI0054868.1"/>
    </source>
</evidence>
<keyword evidence="2" id="KW-1185">Reference proteome</keyword>
<proteinExistence type="predicted"/>
<protein>
    <submittedName>
        <fullName evidence="1">Uncharacterized protein</fullName>
    </submittedName>
</protein>
<accession>A0ACB8SEG8</accession>
<comment type="caution">
    <text evidence="1">The sequence shown here is derived from an EMBL/GenBank/DDBJ whole genome shotgun (WGS) entry which is preliminary data.</text>
</comment>
<reference evidence="1" key="1">
    <citation type="submission" date="2021-03" db="EMBL/GenBank/DDBJ databases">
        <authorList>
            <consortium name="DOE Joint Genome Institute"/>
            <person name="Ahrendt S."/>
            <person name="Looney B.P."/>
            <person name="Miyauchi S."/>
            <person name="Morin E."/>
            <person name="Drula E."/>
            <person name="Courty P.E."/>
            <person name="Chicoki N."/>
            <person name="Fauchery L."/>
            <person name="Kohler A."/>
            <person name="Kuo A."/>
            <person name="Labutti K."/>
            <person name="Pangilinan J."/>
            <person name="Lipzen A."/>
            <person name="Riley R."/>
            <person name="Andreopoulos W."/>
            <person name="He G."/>
            <person name="Johnson J."/>
            <person name="Barry K.W."/>
            <person name="Grigoriev I.V."/>
            <person name="Nagy L."/>
            <person name="Hibbett D."/>
            <person name="Henrissat B."/>
            <person name="Matheny P.B."/>
            <person name="Labbe J."/>
            <person name="Martin F."/>
        </authorList>
    </citation>
    <scope>NUCLEOTIDE SEQUENCE</scope>
    <source>
        <strain evidence="1">HHB10654</strain>
    </source>
</reference>
<dbReference type="Proteomes" id="UP000814140">
    <property type="component" value="Unassembled WGS sequence"/>
</dbReference>